<protein>
    <submittedName>
        <fullName evidence="1">Uncharacterized protein</fullName>
    </submittedName>
</protein>
<dbReference type="EMBL" id="CAMGYJ010000011">
    <property type="protein sequence ID" value="CAI0559164.1"/>
    <property type="molecule type" value="Genomic_DNA"/>
</dbReference>
<reference evidence="1" key="1">
    <citation type="submission" date="2022-08" db="EMBL/GenBank/DDBJ databases">
        <authorList>
            <person name="Gutierrez-Valencia J."/>
        </authorList>
    </citation>
    <scope>NUCLEOTIDE SEQUENCE</scope>
</reference>
<name>A0AAV0RRJ3_9ROSI</name>
<comment type="caution">
    <text evidence="1">The sequence shown here is derived from an EMBL/GenBank/DDBJ whole genome shotgun (WGS) entry which is preliminary data.</text>
</comment>
<evidence type="ECO:0000313" key="2">
    <source>
        <dbReference type="Proteomes" id="UP001154282"/>
    </source>
</evidence>
<evidence type="ECO:0000313" key="1">
    <source>
        <dbReference type="EMBL" id="CAI0559164.1"/>
    </source>
</evidence>
<keyword evidence="2" id="KW-1185">Reference proteome</keyword>
<accession>A0AAV0RRJ3</accession>
<sequence>MEEQTNNAIGSISFSMHVTTCGRWKHHLIQLAYSLLQALISLSLALF</sequence>
<dbReference type="AlphaFoldDB" id="A0AAV0RRJ3"/>
<proteinExistence type="predicted"/>
<dbReference type="Proteomes" id="UP001154282">
    <property type="component" value="Unassembled WGS sequence"/>
</dbReference>
<organism evidence="1 2">
    <name type="scientific">Linum tenue</name>
    <dbReference type="NCBI Taxonomy" id="586396"/>
    <lineage>
        <taxon>Eukaryota</taxon>
        <taxon>Viridiplantae</taxon>
        <taxon>Streptophyta</taxon>
        <taxon>Embryophyta</taxon>
        <taxon>Tracheophyta</taxon>
        <taxon>Spermatophyta</taxon>
        <taxon>Magnoliopsida</taxon>
        <taxon>eudicotyledons</taxon>
        <taxon>Gunneridae</taxon>
        <taxon>Pentapetalae</taxon>
        <taxon>rosids</taxon>
        <taxon>fabids</taxon>
        <taxon>Malpighiales</taxon>
        <taxon>Linaceae</taxon>
        <taxon>Linum</taxon>
    </lineage>
</organism>
<gene>
    <name evidence="1" type="ORF">LITE_LOCUS49086</name>
</gene>